<reference evidence="1 2" key="1">
    <citation type="submission" date="2018-06" db="EMBL/GenBank/DDBJ databases">
        <title>Spirosoma sp. HMF3257 Genome sequencing and assembly.</title>
        <authorList>
            <person name="Kang H."/>
            <person name="Cha I."/>
            <person name="Kim H."/>
            <person name="Kang J."/>
            <person name="Joh K."/>
        </authorList>
    </citation>
    <scope>NUCLEOTIDE SEQUENCE [LARGE SCALE GENOMIC DNA]</scope>
    <source>
        <strain evidence="1 2">HMF3257</strain>
    </source>
</reference>
<protein>
    <submittedName>
        <fullName evidence="1">Uncharacterized protein</fullName>
    </submittedName>
</protein>
<keyword evidence="2" id="KW-1185">Reference proteome</keyword>
<dbReference type="OrthoDB" id="962005at2"/>
<name>A0A327NJE6_9BACT</name>
<evidence type="ECO:0000313" key="2">
    <source>
        <dbReference type="Proteomes" id="UP000249016"/>
    </source>
</evidence>
<gene>
    <name evidence="1" type="ORF">HMF3257_15910</name>
</gene>
<dbReference type="RefSeq" id="WP_111343564.1">
    <property type="nucleotide sequence ID" value="NZ_QLII01000001.1"/>
</dbReference>
<dbReference type="EMBL" id="QLII01000001">
    <property type="protein sequence ID" value="RAI75297.1"/>
    <property type="molecule type" value="Genomic_DNA"/>
</dbReference>
<comment type="caution">
    <text evidence="1">The sequence shown here is derived from an EMBL/GenBank/DDBJ whole genome shotgun (WGS) entry which is preliminary data.</text>
</comment>
<sequence>MEAQRKKLDPLVIRFIATTLILANGSTTTLDVKKSLRQRGYEARQADVSQWLLVICFWENWAVKDNGKHRIYSFPKIALPLPVNN</sequence>
<organism evidence="1 2">
    <name type="scientific">Spirosoma telluris</name>
    <dbReference type="NCBI Taxonomy" id="2183553"/>
    <lineage>
        <taxon>Bacteria</taxon>
        <taxon>Pseudomonadati</taxon>
        <taxon>Bacteroidota</taxon>
        <taxon>Cytophagia</taxon>
        <taxon>Cytophagales</taxon>
        <taxon>Cytophagaceae</taxon>
        <taxon>Spirosoma</taxon>
    </lineage>
</organism>
<dbReference type="AlphaFoldDB" id="A0A327NJE6"/>
<proteinExistence type="predicted"/>
<accession>A0A327NJE6</accession>
<dbReference type="Proteomes" id="UP000249016">
    <property type="component" value="Unassembled WGS sequence"/>
</dbReference>
<evidence type="ECO:0000313" key="1">
    <source>
        <dbReference type="EMBL" id="RAI75297.1"/>
    </source>
</evidence>